<dbReference type="Pfam" id="PF01966">
    <property type="entry name" value="HD"/>
    <property type="match status" value="1"/>
</dbReference>
<dbReference type="CDD" id="cd17930">
    <property type="entry name" value="DEXHc_cas3"/>
    <property type="match status" value="1"/>
</dbReference>
<dbReference type="CDD" id="cd09641">
    <property type="entry name" value="Cas3''_I"/>
    <property type="match status" value="1"/>
</dbReference>
<dbReference type="SMART" id="SM00490">
    <property type="entry name" value="HELICc"/>
    <property type="match status" value="1"/>
</dbReference>
<keyword evidence="9" id="KW-0051">Antiviral defense</keyword>
<dbReference type="SUPFAM" id="SSF109604">
    <property type="entry name" value="HD-domain/PDEase-like"/>
    <property type="match status" value="1"/>
</dbReference>
<dbReference type="Gene3D" id="3.40.50.300">
    <property type="entry name" value="P-loop containing nucleotide triphosphate hydrolases"/>
    <property type="match status" value="2"/>
</dbReference>
<evidence type="ECO:0000256" key="3">
    <source>
        <dbReference type="ARBA" id="ARBA00022722"/>
    </source>
</evidence>
<dbReference type="InterPro" id="IPR011545">
    <property type="entry name" value="DEAD/DEAH_box_helicase_dom"/>
</dbReference>
<evidence type="ECO:0000256" key="5">
    <source>
        <dbReference type="ARBA" id="ARBA00022741"/>
    </source>
</evidence>
<dbReference type="InterPro" id="IPR006483">
    <property type="entry name" value="CRISPR-assoc_Cas3_HD"/>
</dbReference>
<dbReference type="NCBIfam" id="TIGR01596">
    <property type="entry name" value="cas3_HD"/>
    <property type="match status" value="1"/>
</dbReference>
<evidence type="ECO:0000256" key="6">
    <source>
        <dbReference type="ARBA" id="ARBA00022801"/>
    </source>
</evidence>
<organism evidence="12 13">
    <name type="scientific">Bhargavaea beijingensis</name>
    <dbReference type="NCBI Taxonomy" id="426756"/>
    <lineage>
        <taxon>Bacteria</taxon>
        <taxon>Bacillati</taxon>
        <taxon>Bacillota</taxon>
        <taxon>Bacilli</taxon>
        <taxon>Bacillales</taxon>
        <taxon>Caryophanaceae</taxon>
        <taxon>Bhargavaea</taxon>
    </lineage>
</organism>
<proteinExistence type="inferred from homology"/>
<reference evidence="12 13" key="1">
    <citation type="submission" date="2018-12" db="EMBL/GenBank/DDBJ databases">
        <title>Comparitive functional genomics of dry heat resistant strains isolated from the viking spacecraft.</title>
        <authorList>
            <person name="Seuylemezian A."/>
            <person name="Vaishampayan P."/>
        </authorList>
    </citation>
    <scope>NUCLEOTIDE SEQUENCE [LARGE SCALE GENOMIC DNA]</scope>
    <source>
        <strain evidence="12 13">M6-11</strain>
    </source>
</reference>
<keyword evidence="8" id="KW-0067">ATP-binding</keyword>
<protein>
    <submittedName>
        <fullName evidence="12">CRISPR-associated helicase Cas3</fullName>
    </submittedName>
</protein>
<keyword evidence="5" id="KW-0547">Nucleotide-binding</keyword>
<dbReference type="Pfam" id="PF00270">
    <property type="entry name" value="DEAD"/>
    <property type="match status" value="1"/>
</dbReference>
<keyword evidence="4" id="KW-0479">Metal-binding</keyword>
<evidence type="ECO:0000259" key="11">
    <source>
        <dbReference type="PROSITE" id="PS51643"/>
    </source>
</evidence>
<evidence type="ECO:0000259" key="10">
    <source>
        <dbReference type="PROSITE" id="PS51192"/>
    </source>
</evidence>
<evidence type="ECO:0000313" key="13">
    <source>
        <dbReference type="Proteomes" id="UP000272481"/>
    </source>
</evidence>
<dbReference type="NCBIfam" id="TIGR01587">
    <property type="entry name" value="cas3_core"/>
    <property type="match status" value="1"/>
</dbReference>
<dbReference type="EMBL" id="RWGW01000018">
    <property type="protein sequence ID" value="RSK29648.1"/>
    <property type="molecule type" value="Genomic_DNA"/>
</dbReference>
<dbReference type="InterPro" id="IPR006474">
    <property type="entry name" value="Helicase_Cas3_CRISPR-ass_core"/>
</dbReference>
<evidence type="ECO:0000313" key="12">
    <source>
        <dbReference type="EMBL" id="RSK29648.1"/>
    </source>
</evidence>
<evidence type="ECO:0000256" key="4">
    <source>
        <dbReference type="ARBA" id="ARBA00022723"/>
    </source>
</evidence>
<dbReference type="PROSITE" id="PS51192">
    <property type="entry name" value="HELICASE_ATP_BIND_1"/>
    <property type="match status" value="1"/>
</dbReference>
<dbReference type="InterPro" id="IPR027417">
    <property type="entry name" value="P-loop_NTPase"/>
</dbReference>
<comment type="caution">
    <text evidence="12">The sequence shown here is derived from an EMBL/GenBank/DDBJ whole genome shotgun (WGS) entry which is preliminary data.</text>
</comment>
<feature type="domain" description="HD Cas3-type" evidence="11">
    <location>
        <begin position="10"/>
        <end position="201"/>
    </location>
</feature>
<dbReference type="PROSITE" id="PS51643">
    <property type="entry name" value="HD_CAS3"/>
    <property type="match status" value="1"/>
</dbReference>
<evidence type="ECO:0000256" key="9">
    <source>
        <dbReference type="ARBA" id="ARBA00023118"/>
    </source>
</evidence>
<sequence length="786" mass="88533">MLLLAHIRESDHAEQSVQHHLEEVAALARRYGETINAGAHAELAGFLHDMGKLTVHFTHYLKNAVLENNVAKEKMDHSTAGAKYLYDSYYGQEPVQDMVIETVGMAILSHHSGLQNFVQPDLKPSDFVRRVTNGELPHYDEVVQHFESVDGNQTKVERLLNEAVQEFRSFLEKISRLDYPKVYLNLFQKLVFSCLIDADRTNTRCFEEGETVTENDSERVFKEGYRHLMGKVGAWQQDTRKLNQLRNLMSDNCDKVATDPSGIYTLTIPTGGGKTFASLRYALKHALENGMKRIIYVVPYTTILEQNAQAVRSIIQQPEAVLEHHANVIDDAQQDEGQDFYDSAEHKKMQLGRDNWDYPIIFTTMVQFLDAFYQKGTRKSRRMHRLTNSVIVFDEVQSVPFQHYALFNAAVNFLHSIGGSSIILCTATQPAVDRMTPPLNLAENAEIVPNLADVADAFKRVSVHSHVGPEGWPAERISEFAQGLLLNTNSILIILNTKTAVRKLYQLLSGQEAVRVIHLSTSMCPAHRKERLDQVKSSLGKEKVICVSTQLIEAGVDISFETVIRSLAGLDSIAQAAGRCNRNQEREVGDVHVIRAADENLSKLPEIRIGAEVTADYILADSKFKDHLLSPMALKTYFSYFQSQAKREIKVAPKGFDYPLFSLLDGSLAERQSRKTKSMGMYKTLENHFEAIDSPTTAVIVPYGEGEEIIARLNENTGDFSEFNRLLKSAQQYSVNLYQHELQALSSTGMIHPLFEAAIFCLNKQAYDPDYGVTLDGQAEQAPYQY</sequence>
<dbReference type="Proteomes" id="UP000272481">
    <property type="component" value="Unassembled WGS sequence"/>
</dbReference>
<dbReference type="InterPro" id="IPR038257">
    <property type="entry name" value="CRISPR-assoc_Cas3_HD_sf"/>
</dbReference>
<dbReference type="InterPro" id="IPR014001">
    <property type="entry name" value="Helicase_ATP-bd"/>
</dbReference>
<evidence type="ECO:0000256" key="7">
    <source>
        <dbReference type="ARBA" id="ARBA00022806"/>
    </source>
</evidence>
<dbReference type="Gene3D" id="1.10.3210.30">
    <property type="match status" value="1"/>
</dbReference>
<keyword evidence="3" id="KW-0540">Nuclease</keyword>
<dbReference type="InterPro" id="IPR054712">
    <property type="entry name" value="Cas3-like_dom"/>
</dbReference>
<accession>A0ABX9ZAT5</accession>
<dbReference type="SUPFAM" id="SSF52540">
    <property type="entry name" value="P-loop containing nucleoside triphosphate hydrolases"/>
    <property type="match status" value="1"/>
</dbReference>
<keyword evidence="7" id="KW-0347">Helicase</keyword>
<evidence type="ECO:0000256" key="2">
    <source>
        <dbReference type="ARBA" id="ARBA00009046"/>
    </source>
</evidence>
<feature type="domain" description="Helicase ATP-binding" evidence="10">
    <location>
        <begin position="255"/>
        <end position="447"/>
    </location>
</feature>
<keyword evidence="6" id="KW-0378">Hydrolase</keyword>
<comment type="similarity">
    <text evidence="1">In the N-terminal section; belongs to the CRISPR-associated nuclease Cas3-HD family.</text>
</comment>
<evidence type="ECO:0000256" key="8">
    <source>
        <dbReference type="ARBA" id="ARBA00022840"/>
    </source>
</evidence>
<dbReference type="SMART" id="SM00487">
    <property type="entry name" value="DEXDc"/>
    <property type="match status" value="1"/>
</dbReference>
<dbReference type="Pfam" id="PF22590">
    <property type="entry name" value="Cas3-like_C_2"/>
    <property type="match status" value="1"/>
</dbReference>
<keyword evidence="13" id="KW-1185">Reference proteome</keyword>
<gene>
    <name evidence="12" type="primary">cas3</name>
    <name evidence="12" type="ORF">EJA12_11210</name>
</gene>
<dbReference type="InterPro" id="IPR006674">
    <property type="entry name" value="HD_domain"/>
</dbReference>
<comment type="similarity">
    <text evidence="2">In the central section; belongs to the CRISPR-associated helicase Cas3 family.</text>
</comment>
<name>A0ABX9ZAT5_9BACL</name>
<evidence type="ECO:0000256" key="1">
    <source>
        <dbReference type="ARBA" id="ARBA00006847"/>
    </source>
</evidence>
<dbReference type="InterPro" id="IPR001650">
    <property type="entry name" value="Helicase_C-like"/>
</dbReference>